<reference evidence="1" key="1">
    <citation type="submission" date="2023-06" db="EMBL/GenBank/DDBJ databases">
        <authorList>
            <person name="Jiang Y."/>
            <person name="Liu Q."/>
        </authorList>
    </citation>
    <scope>NUCLEOTIDE SEQUENCE</scope>
    <source>
        <strain evidence="1">CGMCC 1.12090</strain>
    </source>
</reference>
<dbReference type="Proteomes" id="UP001169027">
    <property type="component" value="Unassembled WGS sequence"/>
</dbReference>
<dbReference type="EMBL" id="JAUKVY010000013">
    <property type="protein sequence ID" value="MDO1534303.1"/>
    <property type="molecule type" value="Genomic_DNA"/>
</dbReference>
<name>A0ABT8S762_9BURK</name>
<proteinExistence type="predicted"/>
<dbReference type="RefSeq" id="WP_286527306.1">
    <property type="nucleotide sequence ID" value="NZ_JAUJZH010000013.1"/>
</dbReference>
<comment type="caution">
    <text evidence="1">The sequence shown here is derived from an EMBL/GenBank/DDBJ whole genome shotgun (WGS) entry which is preliminary data.</text>
</comment>
<organism evidence="1 2">
    <name type="scientific">Variovorax ginsengisoli</name>
    <dbReference type="NCBI Taxonomy" id="363844"/>
    <lineage>
        <taxon>Bacteria</taxon>
        <taxon>Pseudomonadati</taxon>
        <taxon>Pseudomonadota</taxon>
        <taxon>Betaproteobacteria</taxon>
        <taxon>Burkholderiales</taxon>
        <taxon>Comamonadaceae</taxon>
        <taxon>Variovorax</taxon>
    </lineage>
</organism>
<gene>
    <name evidence="1" type="ORF">Q2T77_18600</name>
</gene>
<accession>A0ABT8S762</accession>
<protein>
    <submittedName>
        <fullName evidence="1">Uncharacterized protein</fullName>
    </submittedName>
</protein>
<evidence type="ECO:0000313" key="2">
    <source>
        <dbReference type="Proteomes" id="UP001169027"/>
    </source>
</evidence>
<evidence type="ECO:0000313" key="1">
    <source>
        <dbReference type="EMBL" id="MDO1534303.1"/>
    </source>
</evidence>
<keyword evidence="2" id="KW-1185">Reference proteome</keyword>
<sequence length="122" mass="13273">MHIDKQELLTRPRKLPAFSVELRAPVGFEFKIGQRFMLGLPDIDKHLEAPGEDVPLKPMDGVEVRAVTAATQRKVLLRAHYSGATVNVLVVAVAPAPTYSGNRDAVWKEAAATARIVFGEAA</sequence>